<sequence length="286" mass="31353">MLEEHFTPAAVRLRLCKSQPGPFNWLLLPGGPGIGSESLAGLAACLDVPGAIWLVDLPGDGSNVALPPADECYRHWPKVLLEAAQALPNCIYVGHSTGGMYLLSVPELEDHICGLVLISSAPDAGWRERFGEMVSDNPLPAVESASHRFETCRSNETLRELTLAAAEWNFTPDGLAAGRRLLATLPFNLAAVDWSESNFEAQYTAKWWPRATPVLILSGSEDRIVAQNCWESSHFRDKNVTWTKIDCAGHFPWVEQPSAVAAAFSDLARVILERHSKTDEEHKKAS</sequence>
<dbReference type="EMBL" id="RBZV01000002">
    <property type="protein sequence ID" value="RKP51272.1"/>
    <property type="molecule type" value="Genomic_DNA"/>
</dbReference>
<comment type="caution">
    <text evidence="2">The sequence shown here is derived from an EMBL/GenBank/DDBJ whole genome shotgun (WGS) entry which is preliminary data.</text>
</comment>
<name>A0A494XNB9_9BURK</name>
<gene>
    <name evidence="2" type="ORF">D7S89_07875</name>
</gene>
<dbReference type="InterPro" id="IPR000073">
    <property type="entry name" value="AB_hydrolase_1"/>
</dbReference>
<dbReference type="InterPro" id="IPR029058">
    <property type="entry name" value="AB_hydrolase_fold"/>
</dbReference>
<dbReference type="AlphaFoldDB" id="A0A494XNB9"/>
<organism evidence="2 3">
    <name type="scientific">Trinickia fusca</name>
    <dbReference type="NCBI Taxonomy" id="2419777"/>
    <lineage>
        <taxon>Bacteria</taxon>
        <taxon>Pseudomonadati</taxon>
        <taxon>Pseudomonadota</taxon>
        <taxon>Betaproteobacteria</taxon>
        <taxon>Burkholderiales</taxon>
        <taxon>Burkholderiaceae</taxon>
        <taxon>Trinickia</taxon>
    </lineage>
</organism>
<proteinExistence type="predicted"/>
<evidence type="ECO:0000313" key="3">
    <source>
        <dbReference type="Proteomes" id="UP000280434"/>
    </source>
</evidence>
<reference evidence="2 3" key="1">
    <citation type="submission" date="2018-10" db="EMBL/GenBank/DDBJ databases">
        <title>Paraburkholderia sp. 7MK8-2, isolated from soil.</title>
        <authorList>
            <person name="Gao Z.-H."/>
            <person name="Qiu L.-H."/>
        </authorList>
    </citation>
    <scope>NUCLEOTIDE SEQUENCE [LARGE SCALE GENOMIC DNA]</scope>
    <source>
        <strain evidence="2 3">7MK8-2</strain>
    </source>
</reference>
<feature type="domain" description="AB hydrolase-1" evidence="1">
    <location>
        <begin position="26"/>
        <end position="263"/>
    </location>
</feature>
<dbReference type="SUPFAM" id="SSF53474">
    <property type="entry name" value="alpha/beta-Hydrolases"/>
    <property type="match status" value="1"/>
</dbReference>
<keyword evidence="2" id="KW-0378">Hydrolase</keyword>
<dbReference type="GO" id="GO:0016787">
    <property type="term" value="F:hydrolase activity"/>
    <property type="evidence" value="ECO:0007669"/>
    <property type="project" value="UniProtKB-KW"/>
</dbReference>
<evidence type="ECO:0000259" key="1">
    <source>
        <dbReference type="Pfam" id="PF12697"/>
    </source>
</evidence>
<dbReference type="Proteomes" id="UP000280434">
    <property type="component" value="Unassembled WGS sequence"/>
</dbReference>
<protein>
    <submittedName>
        <fullName evidence="2">Alpha/beta hydrolase</fullName>
    </submittedName>
</protein>
<accession>A0A494XNB9</accession>
<dbReference type="Gene3D" id="3.40.50.1820">
    <property type="entry name" value="alpha/beta hydrolase"/>
    <property type="match status" value="1"/>
</dbReference>
<dbReference type="OrthoDB" id="9808398at2"/>
<keyword evidence="3" id="KW-1185">Reference proteome</keyword>
<evidence type="ECO:0000313" key="2">
    <source>
        <dbReference type="EMBL" id="RKP51272.1"/>
    </source>
</evidence>
<dbReference type="Pfam" id="PF12697">
    <property type="entry name" value="Abhydrolase_6"/>
    <property type="match status" value="1"/>
</dbReference>